<accession>A0A939G9S5</accession>
<dbReference type="GO" id="GO:0033922">
    <property type="term" value="F:peptidoglycan beta-N-acetylmuramidase activity"/>
    <property type="evidence" value="ECO:0007669"/>
    <property type="project" value="InterPro"/>
</dbReference>
<reference evidence="5 6" key="1">
    <citation type="submission" date="2021-03" db="EMBL/GenBank/DDBJ databases">
        <title>Fibrella sp. HMF5036 genome sequencing and assembly.</title>
        <authorList>
            <person name="Kang H."/>
            <person name="Kim H."/>
            <person name="Bae S."/>
            <person name="Joh K."/>
        </authorList>
    </citation>
    <scope>NUCLEOTIDE SEQUENCE [LARGE SCALE GENOMIC DNA]</scope>
    <source>
        <strain evidence="5 6">HMF5036</strain>
    </source>
</reference>
<dbReference type="InterPro" id="IPR048503">
    <property type="entry name" value="NamZ_C"/>
</dbReference>
<comment type="caution">
    <text evidence="5">The sequence shown here is derived from an EMBL/GenBank/DDBJ whole genome shotgun (WGS) entry which is preliminary data.</text>
</comment>
<dbReference type="PIRSF" id="PIRSF016719">
    <property type="entry name" value="UCP016719"/>
    <property type="match status" value="1"/>
</dbReference>
<protein>
    <submittedName>
        <fullName evidence="5">DUF1343 domain-containing protein</fullName>
    </submittedName>
</protein>
<dbReference type="RefSeq" id="WP_207337582.1">
    <property type="nucleotide sequence ID" value="NZ_JAFMYU010000021.1"/>
</dbReference>
<keyword evidence="2" id="KW-0732">Signal</keyword>
<dbReference type="Proteomes" id="UP000664795">
    <property type="component" value="Unassembled WGS sequence"/>
</dbReference>
<dbReference type="PANTHER" id="PTHR42915">
    <property type="entry name" value="HYPOTHETICAL 460 KDA PROTEIN IN FEUA-SIGW INTERGENIC REGION [PRECURSOR]"/>
    <property type="match status" value="1"/>
</dbReference>
<feature type="region of interest" description="Disordered" evidence="1">
    <location>
        <begin position="18"/>
        <end position="38"/>
    </location>
</feature>
<dbReference type="PANTHER" id="PTHR42915:SF1">
    <property type="entry name" value="PEPTIDOGLYCAN BETA-N-ACETYLMURAMIDASE NAMZ"/>
    <property type="match status" value="1"/>
</dbReference>
<dbReference type="Pfam" id="PF20732">
    <property type="entry name" value="NamZ_C"/>
    <property type="match status" value="1"/>
</dbReference>
<feature type="domain" description="Peptidoglycan beta-N-acetylmuramidase NamZ N-terminal" evidence="3">
    <location>
        <begin position="55"/>
        <end position="253"/>
    </location>
</feature>
<feature type="chain" id="PRO_5036806361" evidence="2">
    <location>
        <begin position="20"/>
        <end position="397"/>
    </location>
</feature>
<name>A0A939G9S5_9BACT</name>
<evidence type="ECO:0000313" key="6">
    <source>
        <dbReference type="Proteomes" id="UP000664795"/>
    </source>
</evidence>
<dbReference type="AlphaFoldDB" id="A0A939G9S5"/>
<keyword evidence="6" id="KW-1185">Reference proteome</keyword>
<dbReference type="Gene3D" id="3.40.50.12170">
    <property type="entry name" value="Uncharacterised protein PF07075, DUF1343"/>
    <property type="match status" value="1"/>
</dbReference>
<dbReference type="EMBL" id="JAFMYU010000021">
    <property type="protein sequence ID" value="MBO0933620.1"/>
    <property type="molecule type" value="Genomic_DNA"/>
</dbReference>
<feature type="domain" description="Peptidoglycan beta-N-acetylmuramidase NamZ C-terminal" evidence="4">
    <location>
        <begin position="257"/>
        <end position="396"/>
    </location>
</feature>
<dbReference type="Pfam" id="PF07075">
    <property type="entry name" value="NamZ_N"/>
    <property type="match status" value="1"/>
</dbReference>
<sequence length="397" mass="43221">MKTMLFLFAWAGAISSGPARPNANPTTSTTAPKPQIQSGAEQTGLYVTSLKGKRVGMVVNQTSMIRQTHVVDSLLSLGVSIKTIFAPEHGFRGTASAGEKIGNGRDPKSGVSIVSLYGKNYKPAAAQLDSLDVIVFDIQDVGARFYTYISTLHYVMEACAEAKKPLVVLDRPNPNGHYVDGPVLDPAFKSFVGMHPIPVVHGLTVGELARMINGEKWLAGGLQCSLTVVPVKGYTHATPYTLPIAPSPNLPNRQAVLLYPSLCFFEGTNVSLGRGTDTQFQVIGSPTYPGGPYTFTPTDKPGAVNPPNKGKLCYGYNLTKIDAQKLGLSLSYLLDFYQKTPDKETFFLKTNFIDKLAGTDQLRKQIIAGVPEKAIRQSWEPALTRYKQLRKTYLLYL</sequence>
<dbReference type="InterPro" id="IPR008302">
    <property type="entry name" value="NamZ"/>
</dbReference>
<evidence type="ECO:0000256" key="1">
    <source>
        <dbReference type="SAM" id="MobiDB-lite"/>
    </source>
</evidence>
<evidence type="ECO:0000259" key="4">
    <source>
        <dbReference type="Pfam" id="PF20732"/>
    </source>
</evidence>
<organism evidence="5 6">
    <name type="scientific">Fibrella aquatilis</name>
    <dbReference type="NCBI Taxonomy" id="2817059"/>
    <lineage>
        <taxon>Bacteria</taxon>
        <taxon>Pseudomonadati</taxon>
        <taxon>Bacteroidota</taxon>
        <taxon>Cytophagia</taxon>
        <taxon>Cytophagales</taxon>
        <taxon>Spirosomataceae</taxon>
        <taxon>Fibrella</taxon>
    </lineage>
</organism>
<proteinExistence type="predicted"/>
<evidence type="ECO:0000256" key="2">
    <source>
        <dbReference type="SAM" id="SignalP"/>
    </source>
</evidence>
<feature type="signal peptide" evidence="2">
    <location>
        <begin position="1"/>
        <end position="19"/>
    </location>
</feature>
<dbReference type="InterPro" id="IPR048502">
    <property type="entry name" value="NamZ_N"/>
</dbReference>
<feature type="compositionally biased region" description="Low complexity" evidence="1">
    <location>
        <begin position="18"/>
        <end position="32"/>
    </location>
</feature>
<dbReference type="Gene3D" id="3.90.1150.140">
    <property type="match status" value="1"/>
</dbReference>
<gene>
    <name evidence="5" type="ORF">J2I48_21605</name>
</gene>
<evidence type="ECO:0000259" key="3">
    <source>
        <dbReference type="Pfam" id="PF07075"/>
    </source>
</evidence>
<evidence type="ECO:0000313" key="5">
    <source>
        <dbReference type="EMBL" id="MBO0933620.1"/>
    </source>
</evidence>